<dbReference type="InterPro" id="IPR036388">
    <property type="entry name" value="WH-like_DNA-bd_sf"/>
</dbReference>
<evidence type="ECO:0000313" key="3">
    <source>
        <dbReference type="EMBL" id="MPQ44921.1"/>
    </source>
</evidence>
<dbReference type="EMBL" id="WHJC01000359">
    <property type="protein sequence ID" value="MPQ44921.1"/>
    <property type="molecule type" value="Genomic_DNA"/>
</dbReference>
<dbReference type="InterPro" id="IPR039566">
    <property type="entry name" value="CvfB_S1_st"/>
</dbReference>
<dbReference type="PIRSF" id="PIRSF012524">
    <property type="entry name" value="YitL_S1"/>
    <property type="match status" value="1"/>
</dbReference>
<reference evidence="3 4" key="1">
    <citation type="submission" date="2019-10" db="EMBL/GenBank/DDBJ databases">
        <title>The Genome Sequence of Clostridium tarantellae Isolated from Fish Brain.</title>
        <authorList>
            <person name="Bano L."/>
            <person name="Kiel M."/>
            <person name="Sales G."/>
            <person name="Doxey A.C."/>
            <person name="Mansfield M.J."/>
            <person name="Schiavone M."/>
            <person name="Rossetto O."/>
            <person name="Pirazzini M."/>
            <person name="Dobrindt U."/>
            <person name="Montecucco C."/>
        </authorList>
    </citation>
    <scope>NUCLEOTIDE SEQUENCE [LARGE SCALE GENOMIC DNA]</scope>
    <source>
        <strain evidence="3 4">DSM 3997</strain>
    </source>
</reference>
<dbReference type="SUPFAM" id="SSF50249">
    <property type="entry name" value="Nucleic acid-binding proteins"/>
    <property type="match status" value="1"/>
</dbReference>
<dbReference type="RefSeq" id="WP_152891800.1">
    <property type="nucleotide sequence ID" value="NZ_WHJC01000359.1"/>
</dbReference>
<dbReference type="InterPro" id="IPR003029">
    <property type="entry name" value="S1_domain"/>
</dbReference>
<protein>
    <submittedName>
        <fullName evidence="3">DNA-binding protein</fullName>
    </submittedName>
</protein>
<sequence>MIRIGEINNLKVVRKAEFGVYVDRGTGKTSDDILIPTGSLNGREVSIGDELEVFIYRDSRDRLIGTLKEPMAKVGDVAFLEVTSITKIGAFVNFGLERDLLVPLREQKYKMEEGKKYLVYIYVDKTGRLAATTDIDKYLLEIEEPNLGDEVSGIVYGYQTNGSLRVAIDNIYRGVVLKNEYFKNINPGDEIKGKIKRIYDDGIVGLSIRNSKLQERDELSEKIISYLNEHGGVMPYNDKTSPEIIRKKFNTSKNYFKIALGGLMKKELIEQDEFGTRLK</sequence>
<dbReference type="Gene3D" id="2.40.50.140">
    <property type="entry name" value="Nucleic acid-binding proteins"/>
    <property type="match status" value="2"/>
</dbReference>
<dbReference type="PROSITE" id="PS50126">
    <property type="entry name" value="S1"/>
    <property type="match status" value="1"/>
</dbReference>
<proteinExistence type="inferred from homology"/>
<name>A0A6I1MVR1_9CLOT</name>
<evidence type="ECO:0000313" key="4">
    <source>
        <dbReference type="Proteomes" id="UP000430345"/>
    </source>
</evidence>
<feature type="domain" description="S1 motif" evidence="2">
    <location>
        <begin position="148"/>
        <end position="209"/>
    </location>
</feature>
<keyword evidence="4" id="KW-1185">Reference proteome</keyword>
<dbReference type="InterPro" id="IPR012340">
    <property type="entry name" value="NA-bd_OB-fold"/>
</dbReference>
<dbReference type="Proteomes" id="UP000430345">
    <property type="component" value="Unassembled WGS sequence"/>
</dbReference>
<dbReference type="PANTHER" id="PTHR37296">
    <property type="entry name" value="CONSERVED VIRULENCE FACTOR B"/>
    <property type="match status" value="1"/>
</dbReference>
<dbReference type="OrthoDB" id="9801597at2"/>
<keyword evidence="3" id="KW-0238">DNA-binding</keyword>
<dbReference type="InterPro" id="IPR014464">
    <property type="entry name" value="CvfB_fam"/>
</dbReference>
<dbReference type="Gene3D" id="1.10.10.10">
    <property type="entry name" value="Winged helix-like DNA-binding domain superfamily/Winged helix DNA-binding domain"/>
    <property type="match status" value="1"/>
</dbReference>
<dbReference type="SMART" id="SM00316">
    <property type="entry name" value="S1"/>
    <property type="match status" value="3"/>
</dbReference>
<dbReference type="GO" id="GO:0003677">
    <property type="term" value="F:DNA binding"/>
    <property type="evidence" value="ECO:0007669"/>
    <property type="project" value="UniProtKB-KW"/>
</dbReference>
<gene>
    <name evidence="3" type="ORF">GBZ86_14365</name>
</gene>
<dbReference type="Pfam" id="PF13509">
    <property type="entry name" value="S1_2"/>
    <property type="match status" value="2"/>
</dbReference>
<evidence type="ECO:0000256" key="1">
    <source>
        <dbReference type="PIRNR" id="PIRNR012524"/>
    </source>
</evidence>
<evidence type="ECO:0000259" key="2">
    <source>
        <dbReference type="PROSITE" id="PS50126"/>
    </source>
</evidence>
<dbReference type="Pfam" id="PF17783">
    <property type="entry name" value="WHD_CvfB"/>
    <property type="match status" value="1"/>
</dbReference>
<dbReference type="AlphaFoldDB" id="A0A6I1MVR1"/>
<organism evidence="3 4">
    <name type="scientific">Clostridium tarantellae</name>
    <dbReference type="NCBI Taxonomy" id="39493"/>
    <lineage>
        <taxon>Bacteria</taxon>
        <taxon>Bacillati</taxon>
        <taxon>Bacillota</taxon>
        <taxon>Clostridia</taxon>
        <taxon>Eubacteriales</taxon>
        <taxon>Clostridiaceae</taxon>
        <taxon>Clostridium</taxon>
    </lineage>
</organism>
<comment type="similarity">
    <text evidence="1">Belongs to the CvfB family.</text>
</comment>
<comment type="caution">
    <text evidence="3">The sequence shown here is derived from an EMBL/GenBank/DDBJ whole genome shotgun (WGS) entry which is preliminary data.</text>
</comment>
<accession>A0A6I1MVR1</accession>
<dbReference type="PANTHER" id="PTHR37296:SF1">
    <property type="entry name" value="CONSERVED VIRULENCE FACTOR B"/>
    <property type="match status" value="1"/>
</dbReference>
<dbReference type="InterPro" id="IPR040764">
    <property type="entry name" value="CvfB_WH"/>
</dbReference>